<evidence type="ECO:0008006" key="3">
    <source>
        <dbReference type="Google" id="ProtNLM"/>
    </source>
</evidence>
<sequence>MIRIERPSELVRVRESSIREWLEARMVELFKEDFQVTFWVLEAGDAVLDACWTACWGQSPPKEATIEELMDVVEYVESRPDLFAAVVPANHESDLVLVVPQSLVLDPVLRARLTAASLN</sequence>
<evidence type="ECO:0000313" key="1">
    <source>
        <dbReference type="EMBL" id="MFD2112122.1"/>
    </source>
</evidence>
<organism evidence="1 2">
    <name type="scientific">Thiorhodococcus fuscus</name>
    <dbReference type="NCBI Taxonomy" id="527200"/>
    <lineage>
        <taxon>Bacteria</taxon>
        <taxon>Pseudomonadati</taxon>
        <taxon>Pseudomonadota</taxon>
        <taxon>Gammaproteobacteria</taxon>
        <taxon>Chromatiales</taxon>
        <taxon>Chromatiaceae</taxon>
        <taxon>Thiorhodococcus</taxon>
    </lineage>
</organism>
<comment type="caution">
    <text evidence="1">The sequence shown here is derived from an EMBL/GenBank/DDBJ whole genome shotgun (WGS) entry which is preliminary data.</text>
</comment>
<dbReference type="RefSeq" id="WP_386026145.1">
    <property type="nucleotide sequence ID" value="NZ_JBHUHX010000019.1"/>
</dbReference>
<protein>
    <recommendedName>
        <fullName evidence="3">DUF2750 domain-containing protein</fullName>
    </recommendedName>
</protein>
<proteinExistence type="predicted"/>
<reference evidence="2" key="1">
    <citation type="journal article" date="2019" name="Int. J. Syst. Evol. Microbiol.">
        <title>The Global Catalogue of Microorganisms (GCM) 10K type strain sequencing project: providing services to taxonomists for standard genome sequencing and annotation.</title>
        <authorList>
            <consortium name="The Broad Institute Genomics Platform"/>
            <consortium name="The Broad Institute Genome Sequencing Center for Infectious Disease"/>
            <person name="Wu L."/>
            <person name="Ma J."/>
        </authorList>
    </citation>
    <scope>NUCLEOTIDE SEQUENCE [LARGE SCALE GENOMIC DNA]</scope>
    <source>
        <strain evidence="2">KACC 12597</strain>
    </source>
</reference>
<dbReference type="Proteomes" id="UP001597337">
    <property type="component" value="Unassembled WGS sequence"/>
</dbReference>
<evidence type="ECO:0000313" key="2">
    <source>
        <dbReference type="Proteomes" id="UP001597337"/>
    </source>
</evidence>
<keyword evidence="2" id="KW-1185">Reference proteome</keyword>
<accession>A0ABW4Y7J4</accession>
<dbReference type="EMBL" id="JBHUHX010000019">
    <property type="protein sequence ID" value="MFD2112122.1"/>
    <property type="molecule type" value="Genomic_DNA"/>
</dbReference>
<name>A0ABW4Y7J4_9GAMM</name>
<gene>
    <name evidence="1" type="ORF">ACFSJC_09755</name>
</gene>